<evidence type="ECO:0000256" key="10">
    <source>
        <dbReference type="SAM" id="Phobius"/>
    </source>
</evidence>
<evidence type="ECO:0000256" key="5">
    <source>
        <dbReference type="ARBA" id="ARBA00022824"/>
    </source>
</evidence>
<evidence type="ECO:0000256" key="1">
    <source>
        <dbReference type="ARBA" id="ARBA00004643"/>
    </source>
</evidence>
<evidence type="ECO:0000256" key="4">
    <source>
        <dbReference type="ARBA" id="ARBA00022692"/>
    </source>
</evidence>
<dbReference type="SUPFAM" id="SSF103464">
    <property type="entry name" value="Oligosaccharyltransferase subunit ost4p"/>
    <property type="match status" value="1"/>
</dbReference>
<evidence type="ECO:0000256" key="3">
    <source>
        <dbReference type="ARBA" id="ARBA00017662"/>
    </source>
</evidence>
<dbReference type="Pfam" id="PF10215">
    <property type="entry name" value="Ost4"/>
    <property type="match status" value="1"/>
</dbReference>
<dbReference type="GO" id="GO:0008250">
    <property type="term" value="C:oligosaccharyltransferase complex"/>
    <property type="evidence" value="ECO:0007669"/>
    <property type="project" value="TreeGrafter"/>
</dbReference>
<keyword evidence="8 10" id="KW-0472">Membrane</keyword>
<comment type="similarity">
    <text evidence="2">Belongs to the OST4 family.</text>
</comment>
<dbReference type="PANTHER" id="PTHR48164">
    <property type="entry name" value="DOLICHYL-DIPHOSPHOOLIGOSACCHARIDE--PROTEIN GLYCOSYLTRANSFERASE SUBUNIT 4"/>
    <property type="match status" value="1"/>
</dbReference>
<organism evidence="11 12">
    <name type="scientific">Aspergillus leporis</name>
    <dbReference type="NCBI Taxonomy" id="41062"/>
    <lineage>
        <taxon>Eukaryota</taxon>
        <taxon>Fungi</taxon>
        <taxon>Dikarya</taxon>
        <taxon>Ascomycota</taxon>
        <taxon>Pezizomycotina</taxon>
        <taxon>Eurotiomycetes</taxon>
        <taxon>Eurotiomycetidae</taxon>
        <taxon>Eurotiales</taxon>
        <taxon>Aspergillaceae</taxon>
        <taxon>Aspergillus</taxon>
        <taxon>Aspergillus subgen. Circumdati</taxon>
    </lineage>
</organism>
<evidence type="ECO:0000313" key="12">
    <source>
        <dbReference type="Proteomes" id="UP000326565"/>
    </source>
</evidence>
<feature type="region of interest" description="Disordered" evidence="9">
    <location>
        <begin position="40"/>
        <end position="79"/>
    </location>
</feature>
<dbReference type="GO" id="GO:0018279">
    <property type="term" value="P:protein N-linked glycosylation via asparagine"/>
    <property type="evidence" value="ECO:0007669"/>
    <property type="project" value="TreeGrafter"/>
</dbReference>
<dbReference type="PANTHER" id="PTHR48164:SF1">
    <property type="entry name" value="DOLICHYL-DIPHOSPHOOLIGOSACCHARIDE--PROTEIN GLYCOSYLTRANSFERASE SUBUNIT 4"/>
    <property type="match status" value="1"/>
</dbReference>
<keyword evidence="4 10" id="KW-0812">Transmembrane</keyword>
<keyword evidence="6" id="KW-0735">Signal-anchor</keyword>
<keyword evidence="11" id="KW-0808">Transferase</keyword>
<dbReference type="EMBL" id="ML732156">
    <property type="protein sequence ID" value="KAB8078671.1"/>
    <property type="molecule type" value="Genomic_DNA"/>
</dbReference>
<comment type="subcellular location">
    <subcellularLocation>
        <location evidence="1">Endoplasmic reticulum membrane</location>
        <topology evidence="1">Single-pass type III membrane protein</topology>
    </subcellularLocation>
</comment>
<sequence>MISDDDLHRLAIFLGSCAMMMIVLYHYLDVNAKDDGLGDATEVKKSTAASQGSVAPSPSTMPAAAAGGSSAIGGEKDSR</sequence>
<evidence type="ECO:0000313" key="11">
    <source>
        <dbReference type="EMBL" id="KAB8078671.1"/>
    </source>
</evidence>
<dbReference type="InterPro" id="IPR036330">
    <property type="entry name" value="Ost4p_sf"/>
</dbReference>
<dbReference type="AlphaFoldDB" id="A0A5N5XDA5"/>
<dbReference type="GO" id="GO:0016740">
    <property type="term" value="F:transferase activity"/>
    <property type="evidence" value="ECO:0007669"/>
    <property type="project" value="UniProtKB-KW"/>
</dbReference>
<evidence type="ECO:0000256" key="6">
    <source>
        <dbReference type="ARBA" id="ARBA00022968"/>
    </source>
</evidence>
<keyword evidence="12" id="KW-1185">Reference proteome</keyword>
<protein>
    <recommendedName>
        <fullName evidence="3">Dolichyl-diphosphooligosaccharide--protein glycosyltransferase subunit 4</fullName>
    </recommendedName>
</protein>
<proteinExistence type="inferred from homology"/>
<gene>
    <name evidence="11" type="ORF">BDV29DRAFT_165988</name>
</gene>
<feature type="compositionally biased region" description="Low complexity" evidence="9">
    <location>
        <begin position="55"/>
        <end position="73"/>
    </location>
</feature>
<dbReference type="InterPro" id="IPR051307">
    <property type="entry name" value="OST4"/>
</dbReference>
<dbReference type="Proteomes" id="UP000326565">
    <property type="component" value="Unassembled WGS sequence"/>
</dbReference>
<accession>A0A5N5XDA5</accession>
<feature type="transmembrane region" description="Helical" evidence="10">
    <location>
        <begin position="7"/>
        <end position="28"/>
    </location>
</feature>
<dbReference type="OrthoDB" id="2124077at2759"/>
<evidence type="ECO:0000256" key="8">
    <source>
        <dbReference type="ARBA" id="ARBA00023136"/>
    </source>
</evidence>
<keyword evidence="7 10" id="KW-1133">Transmembrane helix</keyword>
<evidence type="ECO:0000256" key="2">
    <source>
        <dbReference type="ARBA" id="ARBA00007685"/>
    </source>
</evidence>
<evidence type="ECO:0000256" key="7">
    <source>
        <dbReference type="ARBA" id="ARBA00022989"/>
    </source>
</evidence>
<evidence type="ECO:0000256" key="9">
    <source>
        <dbReference type="SAM" id="MobiDB-lite"/>
    </source>
</evidence>
<name>A0A5N5XDA5_9EURO</name>
<dbReference type="InterPro" id="IPR018943">
    <property type="entry name" value="Oligosaccaryltransferase"/>
</dbReference>
<reference evidence="11 12" key="1">
    <citation type="submission" date="2019-04" db="EMBL/GenBank/DDBJ databases">
        <title>Friends and foes A comparative genomics study of 23 Aspergillus species from section Flavi.</title>
        <authorList>
            <consortium name="DOE Joint Genome Institute"/>
            <person name="Kjaerbolling I."/>
            <person name="Vesth T."/>
            <person name="Frisvad J.C."/>
            <person name="Nybo J.L."/>
            <person name="Theobald S."/>
            <person name="Kildgaard S."/>
            <person name="Isbrandt T."/>
            <person name="Kuo A."/>
            <person name="Sato A."/>
            <person name="Lyhne E.K."/>
            <person name="Kogle M.E."/>
            <person name="Wiebenga A."/>
            <person name="Kun R.S."/>
            <person name="Lubbers R.J."/>
            <person name="Makela M.R."/>
            <person name="Barry K."/>
            <person name="Chovatia M."/>
            <person name="Clum A."/>
            <person name="Daum C."/>
            <person name="Haridas S."/>
            <person name="He G."/>
            <person name="LaButti K."/>
            <person name="Lipzen A."/>
            <person name="Mondo S."/>
            <person name="Riley R."/>
            <person name="Salamov A."/>
            <person name="Simmons B.A."/>
            <person name="Magnuson J.K."/>
            <person name="Henrissat B."/>
            <person name="Mortensen U.H."/>
            <person name="Larsen T.O."/>
            <person name="Devries R.P."/>
            <person name="Grigoriev I.V."/>
            <person name="Machida M."/>
            <person name="Baker S.E."/>
            <person name="Andersen M.R."/>
        </authorList>
    </citation>
    <scope>NUCLEOTIDE SEQUENCE [LARGE SCALE GENOMIC DNA]</scope>
    <source>
        <strain evidence="11 12">CBS 151.66</strain>
    </source>
</reference>
<keyword evidence="5" id="KW-0256">Endoplasmic reticulum</keyword>